<reference evidence="1" key="3">
    <citation type="submission" date="2020-07" db="EMBL/GenBank/DDBJ databases">
        <authorList>
            <person name="Lood C."/>
            <person name="Girard L."/>
        </authorList>
    </citation>
    <scope>NUCLEOTIDE SEQUENCE</scope>
    <source>
        <strain evidence="1">SWRI10</strain>
    </source>
</reference>
<evidence type="ECO:0000313" key="2">
    <source>
        <dbReference type="EMBL" id="MBV4534863.1"/>
    </source>
</evidence>
<name>A0A923FZN2_9PSED</name>
<reference evidence="1" key="2">
    <citation type="journal article" date="2020" name="Microorganisms">
        <title>Reliable Identification of Environmental Pseudomonas Isolates Using the rpoD Gene.</title>
        <authorList>
            <consortium name="The Broad Institute Genome Sequencing Platform"/>
            <person name="Girard L."/>
            <person name="Lood C."/>
            <person name="Rokni-Zadeh H."/>
            <person name="van Noort V."/>
            <person name="Lavigne R."/>
            <person name="De Mot R."/>
        </authorList>
    </citation>
    <scope>NUCLEOTIDE SEQUENCE</scope>
    <source>
        <strain evidence="1">SWRI10</strain>
    </source>
</reference>
<accession>A0A923FZN2</accession>
<dbReference type="Proteomes" id="UP000599879">
    <property type="component" value="Unassembled WGS sequence"/>
</dbReference>
<dbReference type="InterPro" id="IPR003458">
    <property type="entry name" value="Phage_T4_Gp38_tail_assem"/>
</dbReference>
<evidence type="ECO:0000313" key="1">
    <source>
        <dbReference type="EMBL" id="MBC3441838.1"/>
    </source>
</evidence>
<dbReference type="RefSeq" id="WP_186555398.1">
    <property type="nucleotide sequence ID" value="NZ_JABWRE020000001.1"/>
</dbReference>
<comment type="caution">
    <text evidence="1">The sequence shown here is derived from an EMBL/GenBank/DDBJ whole genome shotgun (WGS) entry which is preliminary data.</text>
</comment>
<dbReference type="AlphaFoldDB" id="A0A923FZN2"/>
<dbReference type="EMBL" id="JABWRE020000001">
    <property type="protein sequence ID" value="MBV4534863.1"/>
    <property type="molecule type" value="Genomic_DNA"/>
</dbReference>
<gene>
    <name evidence="2" type="ORF">HU737_002565</name>
    <name evidence="1" type="ORF">HU737_14200</name>
    <name evidence="3" type="ORF">KW869_23780</name>
</gene>
<keyword evidence="4" id="KW-1185">Reference proteome</keyword>
<protein>
    <submittedName>
        <fullName evidence="1">Tail fiber assembly protein</fullName>
    </submittedName>
</protein>
<reference evidence="2" key="4">
    <citation type="submission" date="2021-06" db="EMBL/GenBank/DDBJ databases">
        <title>Updating the genus Pseudomonas: Description of 43 new species and partition of the Pseudomonas putida group.</title>
        <authorList>
            <person name="Girard L."/>
            <person name="Lood C."/>
            <person name="Vandamme P."/>
            <person name="Rokni-Zadeh H."/>
            <person name="Van Noort V."/>
            <person name="Hofte M."/>
            <person name="Lavigne R."/>
            <person name="De Mot R."/>
        </authorList>
    </citation>
    <scope>NUCLEOTIDE SEQUENCE</scope>
    <source>
        <strain evidence="2">SWRI10</strain>
    </source>
</reference>
<reference evidence="3" key="5">
    <citation type="submission" date="2021-07" db="EMBL/GenBank/DDBJ databases">
        <authorList>
            <person name="Wevar Oller A.L."/>
            <person name="Talano M.A."/>
            <person name="Torres Tejerizo G.A."/>
            <person name="Agostini E."/>
        </authorList>
    </citation>
    <scope>NUCLEOTIDE SEQUENCE</scope>
    <source>
        <strain evidence="3">AW4</strain>
    </source>
</reference>
<proteinExistence type="predicted"/>
<dbReference type="PANTHER" id="PTHR34413">
    <property type="entry name" value="PROPHAGE TAIL FIBER ASSEMBLY PROTEIN HOMOLOG TFAE-RELATED-RELATED"/>
    <property type="match status" value="1"/>
</dbReference>
<dbReference type="Pfam" id="PF02413">
    <property type="entry name" value="Caudo_TAP"/>
    <property type="match status" value="1"/>
</dbReference>
<dbReference type="EMBL" id="JABWRE010000009">
    <property type="protein sequence ID" value="MBC3441838.1"/>
    <property type="molecule type" value="Genomic_DNA"/>
</dbReference>
<dbReference type="Proteomes" id="UP001621534">
    <property type="component" value="Unassembled WGS sequence"/>
</dbReference>
<evidence type="ECO:0000313" key="3">
    <source>
        <dbReference type="EMBL" id="MFK5736564.1"/>
    </source>
</evidence>
<reference evidence="3 4" key="1">
    <citation type="journal article" date="2012" name="Plant Soil">
        <title>Screening of plant growth-promoting traits in arsenic-resistant bacteria isolated from the rhizosphere of soybean plants from Argentinean agricultural soil.</title>
        <authorList>
            <person name="Wevar Oller A.L."/>
            <person name="Talano M.A."/>
            <person name="Agostini E."/>
        </authorList>
    </citation>
    <scope>NUCLEOTIDE SEQUENCE [LARGE SCALE GENOMIC DNA]</scope>
    <source>
        <strain evidence="3 4">AW4</strain>
    </source>
</reference>
<organism evidence="1">
    <name type="scientific">Pseudomonas urmiensis</name>
    <dbReference type="NCBI Taxonomy" id="2745493"/>
    <lineage>
        <taxon>Bacteria</taxon>
        <taxon>Pseudomonadati</taxon>
        <taxon>Pseudomonadota</taxon>
        <taxon>Gammaproteobacteria</taxon>
        <taxon>Pseudomonadales</taxon>
        <taxon>Pseudomonadaceae</taxon>
        <taxon>Pseudomonas</taxon>
    </lineage>
</organism>
<sequence>MDAPTTYNAHPETLEYIGQGLADPDPLEEGNWLVPALAFADSPPASSPGFAIVRNRQTDTWELVQDNRGTVYSTATGDAQEYLLLGPLPDTLTREPFPGPLHTWNGSAWVADVDAQRDKAVALALALRDSKLAEAAIRIVPLEDAADVGEASEQELAALLAWKRYRIELNRVNQQADYPLAIRWPVSPDQAIASTTNPPQ</sequence>
<evidence type="ECO:0000313" key="4">
    <source>
        <dbReference type="Proteomes" id="UP001621534"/>
    </source>
</evidence>
<dbReference type="EMBL" id="JAHWXS010000033">
    <property type="protein sequence ID" value="MFK5736564.1"/>
    <property type="molecule type" value="Genomic_DNA"/>
</dbReference>
<dbReference type="InterPro" id="IPR051220">
    <property type="entry name" value="TFA_Chaperone"/>
</dbReference>
<dbReference type="PANTHER" id="PTHR34413:SF2">
    <property type="entry name" value="PROPHAGE TAIL FIBER ASSEMBLY PROTEIN HOMOLOG TFAE-RELATED"/>
    <property type="match status" value="1"/>
</dbReference>